<dbReference type="EMBL" id="JAYWIO010000003">
    <property type="protein sequence ID" value="KAK7276319.1"/>
    <property type="molecule type" value="Genomic_DNA"/>
</dbReference>
<proteinExistence type="predicted"/>
<comment type="caution">
    <text evidence="1">The sequence shown here is derived from an EMBL/GenBank/DDBJ whole genome shotgun (WGS) entry which is preliminary data.</text>
</comment>
<evidence type="ECO:0000313" key="2">
    <source>
        <dbReference type="Proteomes" id="UP001372338"/>
    </source>
</evidence>
<dbReference type="Proteomes" id="UP001372338">
    <property type="component" value="Unassembled WGS sequence"/>
</dbReference>
<dbReference type="AlphaFoldDB" id="A0AAN9FIE5"/>
<evidence type="ECO:0000313" key="1">
    <source>
        <dbReference type="EMBL" id="KAK7276319.1"/>
    </source>
</evidence>
<gene>
    <name evidence="1" type="ORF">RIF29_17458</name>
</gene>
<name>A0AAN9FIE5_CROPI</name>
<keyword evidence="2" id="KW-1185">Reference proteome</keyword>
<protein>
    <submittedName>
        <fullName evidence="1">Uncharacterized protein</fullName>
    </submittedName>
</protein>
<accession>A0AAN9FIE5</accession>
<reference evidence="1 2" key="1">
    <citation type="submission" date="2024-01" db="EMBL/GenBank/DDBJ databases">
        <title>The genomes of 5 underutilized Papilionoideae crops provide insights into root nodulation and disease resistanc.</title>
        <authorList>
            <person name="Yuan L."/>
        </authorList>
    </citation>
    <scope>NUCLEOTIDE SEQUENCE [LARGE SCALE GENOMIC DNA]</scope>
    <source>
        <strain evidence="1">ZHUSHIDOU_FW_LH</strain>
        <tissue evidence="1">Leaf</tissue>
    </source>
</reference>
<organism evidence="1 2">
    <name type="scientific">Crotalaria pallida</name>
    <name type="common">Smooth rattlebox</name>
    <name type="synonym">Crotalaria striata</name>
    <dbReference type="NCBI Taxonomy" id="3830"/>
    <lineage>
        <taxon>Eukaryota</taxon>
        <taxon>Viridiplantae</taxon>
        <taxon>Streptophyta</taxon>
        <taxon>Embryophyta</taxon>
        <taxon>Tracheophyta</taxon>
        <taxon>Spermatophyta</taxon>
        <taxon>Magnoliopsida</taxon>
        <taxon>eudicotyledons</taxon>
        <taxon>Gunneridae</taxon>
        <taxon>Pentapetalae</taxon>
        <taxon>rosids</taxon>
        <taxon>fabids</taxon>
        <taxon>Fabales</taxon>
        <taxon>Fabaceae</taxon>
        <taxon>Papilionoideae</taxon>
        <taxon>50 kb inversion clade</taxon>
        <taxon>genistoids sensu lato</taxon>
        <taxon>core genistoids</taxon>
        <taxon>Crotalarieae</taxon>
        <taxon>Crotalaria</taxon>
    </lineage>
</organism>
<sequence length="78" mass="8788">MSVAVNKVKKVRCACVAIKEWRGIQSTESGTTLILLQPPLQTQREEDPRSFLTNSTLSFIFLGLHVPDSSSEIRQMRL</sequence>